<feature type="region of interest" description="Disordered" evidence="1">
    <location>
        <begin position="112"/>
        <end position="151"/>
    </location>
</feature>
<dbReference type="EMBL" id="LT853698">
    <property type="protein sequence ID" value="SMQ52743.1"/>
    <property type="molecule type" value="Genomic_DNA"/>
</dbReference>
<evidence type="ECO:0000256" key="1">
    <source>
        <dbReference type="SAM" id="MobiDB-lite"/>
    </source>
</evidence>
<evidence type="ECO:0000313" key="2">
    <source>
        <dbReference type="EMBL" id="SMQ52743.1"/>
    </source>
</evidence>
<protein>
    <recommendedName>
        <fullName evidence="4">Ribosome biogenesis protein SLX9</fullName>
    </recommendedName>
</protein>
<dbReference type="AlphaFoldDB" id="A0A1X7RZ82"/>
<evidence type="ECO:0008006" key="4">
    <source>
        <dbReference type="Google" id="ProtNLM"/>
    </source>
</evidence>
<gene>
    <name evidence="2" type="ORF">ZT3D7_G7896</name>
</gene>
<feature type="compositionally biased region" description="Polar residues" evidence="1">
    <location>
        <begin position="15"/>
        <end position="45"/>
    </location>
</feature>
<name>A0A1X7RZ82_ZYMT9</name>
<sequence length="210" mass="22657">MTDSNGILRPRRSTARYSQSDPGSYYPPSTSLFTLSKSPAEATTTSKRRPRKPNSSLATRVNVATAKASTADERRKAKIASLMAVARVQKATRDNAPGPGPRNRALKALEKATTEAAVEMPPPPAPGRRVTRSGDKNGRRDSATGGNVEALEEVIGRRKTAVKQRQSFAMAKRTWTMLEASTGGTVADRVVSRAVLKTENEAREAALRQP</sequence>
<accession>A0A1X7RZ82</accession>
<keyword evidence="3" id="KW-1185">Reference proteome</keyword>
<reference evidence="2 3" key="1">
    <citation type="submission" date="2016-06" db="EMBL/GenBank/DDBJ databases">
        <authorList>
            <person name="Kjaerup R.B."/>
            <person name="Dalgaard T.S."/>
            <person name="Juul-Madsen H.R."/>
        </authorList>
    </citation>
    <scope>NUCLEOTIDE SEQUENCE [LARGE SCALE GENOMIC DNA]</scope>
</reference>
<dbReference type="Proteomes" id="UP000215127">
    <property type="component" value="Chromosome 7"/>
</dbReference>
<proteinExistence type="predicted"/>
<organism evidence="2 3">
    <name type="scientific">Zymoseptoria tritici (strain ST99CH_3D7)</name>
    <dbReference type="NCBI Taxonomy" id="1276538"/>
    <lineage>
        <taxon>Eukaryota</taxon>
        <taxon>Fungi</taxon>
        <taxon>Dikarya</taxon>
        <taxon>Ascomycota</taxon>
        <taxon>Pezizomycotina</taxon>
        <taxon>Dothideomycetes</taxon>
        <taxon>Dothideomycetidae</taxon>
        <taxon>Mycosphaerellales</taxon>
        <taxon>Mycosphaerellaceae</taxon>
        <taxon>Zymoseptoria</taxon>
    </lineage>
</organism>
<feature type="region of interest" description="Disordered" evidence="1">
    <location>
        <begin position="1"/>
        <end position="74"/>
    </location>
</feature>
<feature type="compositionally biased region" description="Basic and acidic residues" evidence="1">
    <location>
        <begin position="132"/>
        <end position="142"/>
    </location>
</feature>
<evidence type="ECO:0000313" key="3">
    <source>
        <dbReference type="Proteomes" id="UP000215127"/>
    </source>
</evidence>